<dbReference type="Proteomes" id="UP001479436">
    <property type="component" value="Unassembled WGS sequence"/>
</dbReference>
<proteinExistence type="predicted"/>
<dbReference type="Pfam" id="PF00339">
    <property type="entry name" value="Arrestin_N"/>
    <property type="match status" value="1"/>
</dbReference>
<evidence type="ECO:0000313" key="2">
    <source>
        <dbReference type="EMBL" id="KAK9710783.1"/>
    </source>
</evidence>
<accession>A0ABR2VZV2</accession>
<sequence>MALMSESASGIQIRINLREDPIVLNGTPEESVGSVLCGVLVVTTTKRIKARSMCLLFQGTSRIRNAKEKCQSIVFFKYKWDFLEEVNPLHMLEADTVYEYPFELLLAGNLPVSVNVPNGEIKYQLKVVMERPSFLRNVIVTKPVQVERVSSILSEHIAYVACSGRWANSLRYDARVAKSHYQPGELLAFEMFVEINKAIFHLSEITLSIAQVVCYSNHSNYETKRLSHKSRKVPDYGSNEKLNYSMMIQIPTNAHPDCQTDTIELTHALMVKVKLIDKMRRKWWFYIDLPVIVNTPTQWELSASPPAYSTIPDTGSLTHPPPYEEKPV</sequence>
<dbReference type="EMBL" id="JASJQH010007320">
    <property type="protein sequence ID" value="KAK9710783.1"/>
    <property type="molecule type" value="Genomic_DNA"/>
</dbReference>
<name>A0ABR2VZV2_9FUNG</name>
<organism evidence="2 3">
    <name type="scientific">Basidiobolus ranarum</name>
    <dbReference type="NCBI Taxonomy" id="34480"/>
    <lineage>
        <taxon>Eukaryota</taxon>
        <taxon>Fungi</taxon>
        <taxon>Fungi incertae sedis</taxon>
        <taxon>Zoopagomycota</taxon>
        <taxon>Entomophthoromycotina</taxon>
        <taxon>Basidiobolomycetes</taxon>
        <taxon>Basidiobolales</taxon>
        <taxon>Basidiobolaceae</taxon>
        <taxon>Basidiobolus</taxon>
    </lineage>
</organism>
<dbReference type="Gene3D" id="2.60.40.640">
    <property type="match status" value="2"/>
</dbReference>
<dbReference type="SMART" id="SM01017">
    <property type="entry name" value="Arrestin_C"/>
    <property type="match status" value="1"/>
</dbReference>
<dbReference type="PANTHER" id="PTHR11188:SF17">
    <property type="entry name" value="FI21816P1"/>
    <property type="match status" value="1"/>
</dbReference>
<protein>
    <recommendedName>
        <fullName evidence="1">Arrestin C-terminal-like domain-containing protein</fullName>
    </recommendedName>
</protein>
<dbReference type="SUPFAM" id="SSF81296">
    <property type="entry name" value="E set domains"/>
    <property type="match status" value="1"/>
</dbReference>
<evidence type="ECO:0000259" key="1">
    <source>
        <dbReference type="SMART" id="SM01017"/>
    </source>
</evidence>
<dbReference type="PANTHER" id="PTHR11188">
    <property type="entry name" value="ARRESTIN DOMAIN CONTAINING PROTEIN"/>
    <property type="match status" value="1"/>
</dbReference>
<reference evidence="2 3" key="1">
    <citation type="submission" date="2023-04" db="EMBL/GenBank/DDBJ databases">
        <title>Genome of Basidiobolus ranarum AG-B5.</title>
        <authorList>
            <person name="Stajich J.E."/>
            <person name="Carter-House D."/>
            <person name="Gryganskyi A."/>
        </authorList>
    </citation>
    <scope>NUCLEOTIDE SEQUENCE [LARGE SCALE GENOMIC DNA]</scope>
    <source>
        <strain evidence="2 3">AG-B5</strain>
    </source>
</reference>
<dbReference type="InterPro" id="IPR014752">
    <property type="entry name" value="Arrestin-like_C"/>
</dbReference>
<evidence type="ECO:0000313" key="3">
    <source>
        <dbReference type="Proteomes" id="UP001479436"/>
    </source>
</evidence>
<dbReference type="InterPro" id="IPR011022">
    <property type="entry name" value="Arrestin_C-like"/>
</dbReference>
<dbReference type="InterPro" id="IPR014756">
    <property type="entry name" value="Ig_E-set"/>
</dbReference>
<gene>
    <name evidence="2" type="ORF">K7432_008208</name>
</gene>
<dbReference type="InterPro" id="IPR050357">
    <property type="entry name" value="Arrestin_domain-protein"/>
</dbReference>
<dbReference type="InterPro" id="IPR011021">
    <property type="entry name" value="Arrestin-like_N"/>
</dbReference>
<keyword evidence="3" id="KW-1185">Reference proteome</keyword>
<comment type="caution">
    <text evidence="2">The sequence shown here is derived from an EMBL/GenBank/DDBJ whole genome shotgun (WGS) entry which is preliminary data.</text>
</comment>
<feature type="domain" description="Arrestin C-terminal-like" evidence="1">
    <location>
        <begin position="166"/>
        <end position="298"/>
    </location>
</feature>
<dbReference type="Pfam" id="PF02752">
    <property type="entry name" value="Arrestin_C"/>
    <property type="match status" value="1"/>
</dbReference>